<gene>
    <name evidence="5" type="ORF">SAMN06265360_12423</name>
</gene>
<dbReference type="PANTHER" id="PTHR33371">
    <property type="entry name" value="INTERMEMBRANE PHOSPHOLIPID TRANSPORT SYSTEM BINDING PROTEIN MLAD-RELATED"/>
    <property type="match status" value="1"/>
</dbReference>
<evidence type="ECO:0000313" key="6">
    <source>
        <dbReference type="Proteomes" id="UP000198348"/>
    </source>
</evidence>
<accession>A0A238ZR41</accession>
<dbReference type="AlphaFoldDB" id="A0A238ZR41"/>
<feature type="domain" description="Mammalian cell entry C-terminal" evidence="4">
    <location>
        <begin position="131"/>
        <end position="300"/>
    </location>
</feature>
<dbReference type="InterPro" id="IPR003399">
    <property type="entry name" value="Mce/MlaD"/>
</dbReference>
<dbReference type="Pfam" id="PF11887">
    <property type="entry name" value="Mce4_CUP1"/>
    <property type="match status" value="1"/>
</dbReference>
<reference evidence="5 6" key="1">
    <citation type="submission" date="2017-06" db="EMBL/GenBank/DDBJ databases">
        <authorList>
            <person name="Kim H.J."/>
            <person name="Triplett B.A."/>
        </authorList>
    </citation>
    <scope>NUCLEOTIDE SEQUENCE [LARGE SCALE GENOMIC DNA]</scope>
    <source>
        <strain evidence="5 6">DSM 45207</strain>
    </source>
</reference>
<dbReference type="GO" id="GO:0005576">
    <property type="term" value="C:extracellular region"/>
    <property type="evidence" value="ECO:0007669"/>
    <property type="project" value="TreeGrafter"/>
</dbReference>
<feature type="compositionally biased region" description="Gly residues" evidence="1">
    <location>
        <begin position="386"/>
        <end position="408"/>
    </location>
</feature>
<evidence type="ECO:0000259" key="3">
    <source>
        <dbReference type="Pfam" id="PF02470"/>
    </source>
</evidence>
<keyword evidence="2" id="KW-0732">Signal</keyword>
<feature type="chain" id="PRO_5013076816" evidence="2">
    <location>
        <begin position="23"/>
        <end position="408"/>
    </location>
</feature>
<evidence type="ECO:0000259" key="4">
    <source>
        <dbReference type="Pfam" id="PF11887"/>
    </source>
</evidence>
<evidence type="ECO:0000256" key="2">
    <source>
        <dbReference type="SAM" id="SignalP"/>
    </source>
</evidence>
<dbReference type="EMBL" id="FZNW01000024">
    <property type="protein sequence ID" value="SNR85835.1"/>
    <property type="molecule type" value="Genomic_DNA"/>
</dbReference>
<dbReference type="Pfam" id="PF02470">
    <property type="entry name" value="MlaD"/>
    <property type="match status" value="1"/>
</dbReference>
<dbReference type="InterPro" id="IPR052336">
    <property type="entry name" value="MlaD_Phospholipid_Transporter"/>
</dbReference>
<dbReference type="PANTHER" id="PTHR33371:SF15">
    <property type="entry name" value="LIPOPROTEIN LPRN"/>
    <property type="match status" value="1"/>
</dbReference>
<feature type="region of interest" description="Disordered" evidence="1">
    <location>
        <begin position="341"/>
        <end position="408"/>
    </location>
</feature>
<evidence type="ECO:0000313" key="5">
    <source>
        <dbReference type="EMBL" id="SNR85835.1"/>
    </source>
</evidence>
<dbReference type="Proteomes" id="UP000198348">
    <property type="component" value="Unassembled WGS sequence"/>
</dbReference>
<dbReference type="InterPro" id="IPR024516">
    <property type="entry name" value="Mce_C"/>
</dbReference>
<dbReference type="OrthoDB" id="9774928at2"/>
<dbReference type="NCBIfam" id="TIGR00996">
    <property type="entry name" value="Mtu_fam_mce"/>
    <property type="match status" value="1"/>
</dbReference>
<organism evidence="5 6">
    <name type="scientific">Haloechinothrix alba</name>
    <dbReference type="NCBI Taxonomy" id="664784"/>
    <lineage>
        <taxon>Bacteria</taxon>
        <taxon>Bacillati</taxon>
        <taxon>Actinomycetota</taxon>
        <taxon>Actinomycetes</taxon>
        <taxon>Pseudonocardiales</taxon>
        <taxon>Pseudonocardiaceae</taxon>
        <taxon>Haloechinothrix</taxon>
    </lineage>
</organism>
<evidence type="ECO:0000256" key="1">
    <source>
        <dbReference type="SAM" id="MobiDB-lite"/>
    </source>
</evidence>
<feature type="domain" description="Mce/MlaD" evidence="3">
    <location>
        <begin position="47"/>
        <end position="122"/>
    </location>
</feature>
<feature type="signal peptide" evidence="2">
    <location>
        <begin position="1"/>
        <end position="22"/>
    </location>
</feature>
<protein>
    <submittedName>
        <fullName evidence="5">Phospholipid/cholesterol/gamma-HCH transport system substrate-binding protein</fullName>
    </submittedName>
</protein>
<dbReference type="InterPro" id="IPR005693">
    <property type="entry name" value="Mce"/>
</dbReference>
<dbReference type="RefSeq" id="WP_089303108.1">
    <property type="nucleotide sequence ID" value="NZ_FZNW01000024.1"/>
</dbReference>
<name>A0A238ZR41_9PSEU</name>
<keyword evidence="6" id="KW-1185">Reference proteome</keyword>
<proteinExistence type="predicted"/>
<sequence length="408" mass="42767">MSVLARRLVLVPVALVCAVVLAACGEAGFSGLYNAPLPGGADVGEDPYRVTAEFDDVLDLVPHASVRVNDVSIGRVDHIALAEDTKSAEVTMTVNGDIELPANAEADLRQSSLLGEKFVELREPEDGQAKGTLADGATIPLARTSRGVELEEVLGALSLLLSGGGIDQLRDIAEELNAAMSGNEPEIKALLSHAEELTRSLDGQKDEIVRAIDGLDELSGTLRAENDHLATALDELEPGLRVVSEQRDELVNALGALDELSDVTVDTIEQSRDQVVENLRALEPVLRKLAEADADLIEALKILPTYPLPWNAGDVVKGDYANVDVEFELKLDKLIDNIRNSSQPPLGLFETPGSEPQGGTEQAEPGGGSRGAPNLPELPLPQSGSGTDGSTGGDGGLLGVPGALLGGR</sequence>
<dbReference type="PROSITE" id="PS51257">
    <property type="entry name" value="PROKAR_LIPOPROTEIN"/>
    <property type="match status" value="1"/>
</dbReference>